<evidence type="ECO:0000256" key="6">
    <source>
        <dbReference type="RuleBase" id="RU000682"/>
    </source>
</evidence>
<name>A0A914Y5Z9_9BILA</name>
<sequence>MPAVMNGKRKRRHRTIFSEYQLNILEKTFNTVTHYPDVQLRDKLAAECQLKEERVEVWFKNRRAKDRKKNPDEKKSSGKADSGTSGNGSSTADSLHSDDEEDLELSDIGSDSEQQHPHQHRQEVSSPLRQTTTNKRKRLSNSSSESKVTKYAKIELRENIPEEKLKASPSKKFIPSIKPEPLTTTSL</sequence>
<feature type="compositionally biased region" description="Basic and acidic residues" evidence="7">
    <location>
        <begin position="113"/>
        <end position="123"/>
    </location>
</feature>
<feature type="compositionally biased region" description="Polar residues" evidence="7">
    <location>
        <begin position="124"/>
        <end position="133"/>
    </location>
</feature>
<dbReference type="Pfam" id="PF00046">
    <property type="entry name" value="Homeodomain"/>
    <property type="match status" value="1"/>
</dbReference>
<comment type="subcellular location">
    <subcellularLocation>
        <location evidence="1 5 6">Nucleus</location>
    </subcellularLocation>
</comment>
<evidence type="ECO:0000256" key="7">
    <source>
        <dbReference type="SAM" id="MobiDB-lite"/>
    </source>
</evidence>
<feature type="DNA-binding region" description="Homeobox" evidence="5">
    <location>
        <begin position="10"/>
        <end position="70"/>
    </location>
</feature>
<keyword evidence="3 5" id="KW-0371">Homeobox</keyword>
<dbReference type="CDD" id="cd00086">
    <property type="entry name" value="homeodomain"/>
    <property type="match status" value="1"/>
</dbReference>
<dbReference type="InterPro" id="IPR050649">
    <property type="entry name" value="Paired_Homeobox_TFs"/>
</dbReference>
<evidence type="ECO:0000313" key="9">
    <source>
        <dbReference type="Proteomes" id="UP000887577"/>
    </source>
</evidence>
<dbReference type="PROSITE" id="PS00027">
    <property type="entry name" value="HOMEOBOX_1"/>
    <property type="match status" value="1"/>
</dbReference>
<dbReference type="GO" id="GO:0005634">
    <property type="term" value="C:nucleus"/>
    <property type="evidence" value="ECO:0007669"/>
    <property type="project" value="UniProtKB-SubCell"/>
</dbReference>
<dbReference type="GO" id="GO:0000981">
    <property type="term" value="F:DNA-binding transcription factor activity, RNA polymerase II-specific"/>
    <property type="evidence" value="ECO:0007669"/>
    <property type="project" value="InterPro"/>
</dbReference>
<organism evidence="9 10">
    <name type="scientific">Panagrolaimus superbus</name>
    <dbReference type="NCBI Taxonomy" id="310955"/>
    <lineage>
        <taxon>Eukaryota</taxon>
        <taxon>Metazoa</taxon>
        <taxon>Ecdysozoa</taxon>
        <taxon>Nematoda</taxon>
        <taxon>Chromadorea</taxon>
        <taxon>Rhabditida</taxon>
        <taxon>Tylenchina</taxon>
        <taxon>Panagrolaimomorpha</taxon>
        <taxon>Panagrolaimoidea</taxon>
        <taxon>Panagrolaimidae</taxon>
        <taxon>Panagrolaimus</taxon>
    </lineage>
</organism>
<evidence type="ECO:0000313" key="10">
    <source>
        <dbReference type="WBParaSite" id="PSU_v2.g14871.t1"/>
    </source>
</evidence>
<feature type="region of interest" description="Disordered" evidence="7">
    <location>
        <begin position="64"/>
        <end position="187"/>
    </location>
</feature>
<dbReference type="Proteomes" id="UP000887577">
    <property type="component" value="Unplaced"/>
</dbReference>
<dbReference type="AlphaFoldDB" id="A0A914Y5Z9"/>
<feature type="domain" description="Homeobox" evidence="8">
    <location>
        <begin position="8"/>
        <end position="69"/>
    </location>
</feature>
<evidence type="ECO:0000256" key="5">
    <source>
        <dbReference type="PROSITE-ProRule" id="PRU00108"/>
    </source>
</evidence>
<evidence type="ECO:0000256" key="4">
    <source>
        <dbReference type="ARBA" id="ARBA00023242"/>
    </source>
</evidence>
<dbReference type="PANTHER" id="PTHR24329:SF543">
    <property type="entry name" value="FI01017P-RELATED"/>
    <property type="match status" value="1"/>
</dbReference>
<keyword evidence="4 5" id="KW-0539">Nucleus</keyword>
<evidence type="ECO:0000256" key="2">
    <source>
        <dbReference type="ARBA" id="ARBA00023125"/>
    </source>
</evidence>
<dbReference type="Gene3D" id="1.10.10.60">
    <property type="entry name" value="Homeodomain-like"/>
    <property type="match status" value="1"/>
</dbReference>
<feature type="compositionally biased region" description="Polar residues" evidence="7">
    <location>
        <begin position="82"/>
        <end position="92"/>
    </location>
</feature>
<evidence type="ECO:0000256" key="3">
    <source>
        <dbReference type="ARBA" id="ARBA00023155"/>
    </source>
</evidence>
<dbReference type="InterPro" id="IPR017970">
    <property type="entry name" value="Homeobox_CS"/>
</dbReference>
<dbReference type="GO" id="GO:0000977">
    <property type="term" value="F:RNA polymerase II transcription regulatory region sequence-specific DNA binding"/>
    <property type="evidence" value="ECO:0007669"/>
    <property type="project" value="TreeGrafter"/>
</dbReference>
<feature type="compositionally biased region" description="Basic and acidic residues" evidence="7">
    <location>
        <begin position="152"/>
        <end position="166"/>
    </location>
</feature>
<dbReference type="InterPro" id="IPR001356">
    <property type="entry name" value="HD"/>
</dbReference>
<keyword evidence="9" id="KW-1185">Reference proteome</keyword>
<proteinExistence type="predicted"/>
<dbReference type="SUPFAM" id="SSF46689">
    <property type="entry name" value="Homeodomain-like"/>
    <property type="match status" value="1"/>
</dbReference>
<keyword evidence="2 5" id="KW-0238">DNA-binding</keyword>
<dbReference type="InterPro" id="IPR009057">
    <property type="entry name" value="Homeodomain-like_sf"/>
</dbReference>
<accession>A0A914Y5Z9</accession>
<feature type="compositionally biased region" description="Basic and acidic residues" evidence="7">
    <location>
        <begin position="69"/>
        <end position="78"/>
    </location>
</feature>
<dbReference type="WBParaSite" id="PSU_v2.g14871.t1">
    <property type="protein sequence ID" value="PSU_v2.g14871.t1"/>
    <property type="gene ID" value="PSU_v2.g14871"/>
</dbReference>
<dbReference type="PROSITE" id="PS50071">
    <property type="entry name" value="HOMEOBOX_2"/>
    <property type="match status" value="1"/>
</dbReference>
<dbReference type="PANTHER" id="PTHR24329">
    <property type="entry name" value="HOMEOBOX PROTEIN ARISTALESS"/>
    <property type="match status" value="1"/>
</dbReference>
<reference evidence="10" key="1">
    <citation type="submission" date="2022-11" db="UniProtKB">
        <authorList>
            <consortium name="WormBaseParasite"/>
        </authorList>
    </citation>
    <scope>IDENTIFICATION</scope>
</reference>
<evidence type="ECO:0000256" key="1">
    <source>
        <dbReference type="ARBA" id="ARBA00004123"/>
    </source>
</evidence>
<evidence type="ECO:0000259" key="8">
    <source>
        <dbReference type="PROSITE" id="PS50071"/>
    </source>
</evidence>
<dbReference type="SMART" id="SM00389">
    <property type="entry name" value="HOX"/>
    <property type="match status" value="1"/>
</dbReference>
<protein>
    <submittedName>
        <fullName evidence="10">Homeobox domain-containing protein</fullName>
    </submittedName>
</protein>